<evidence type="ECO:0000259" key="6">
    <source>
        <dbReference type="PROSITE" id="PS50811"/>
    </source>
</evidence>
<dbReference type="SMART" id="SM00774">
    <property type="entry name" value="WRKY"/>
    <property type="match status" value="1"/>
</dbReference>
<protein>
    <submittedName>
        <fullName evidence="7">DNA-binding WRKY</fullName>
    </submittedName>
</protein>
<reference evidence="7 8" key="1">
    <citation type="journal article" date="2018" name="Mol. Plant">
        <title>The genome of Artemisia annua provides insight into the evolution of Asteraceae family and artemisinin biosynthesis.</title>
        <authorList>
            <person name="Shen Q."/>
            <person name="Zhang L."/>
            <person name="Liao Z."/>
            <person name="Wang S."/>
            <person name="Yan T."/>
            <person name="Shi P."/>
            <person name="Liu M."/>
            <person name="Fu X."/>
            <person name="Pan Q."/>
            <person name="Wang Y."/>
            <person name="Lv Z."/>
            <person name="Lu X."/>
            <person name="Zhang F."/>
            <person name="Jiang W."/>
            <person name="Ma Y."/>
            <person name="Chen M."/>
            <person name="Hao X."/>
            <person name="Li L."/>
            <person name="Tang Y."/>
            <person name="Lv G."/>
            <person name="Zhou Y."/>
            <person name="Sun X."/>
            <person name="Brodelius P.E."/>
            <person name="Rose J.K.C."/>
            <person name="Tang K."/>
        </authorList>
    </citation>
    <scope>NUCLEOTIDE SEQUENCE [LARGE SCALE GENOMIC DNA]</scope>
    <source>
        <strain evidence="8">cv. Huhao1</strain>
        <tissue evidence="7">Leaf</tissue>
    </source>
</reference>
<dbReference type="CDD" id="cd00590">
    <property type="entry name" value="RRM_SF"/>
    <property type="match status" value="1"/>
</dbReference>
<gene>
    <name evidence="7" type="ORF">CTI12_AA542070</name>
</gene>
<name>A0A2U1KXX7_ARTAN</name>
<dbReference type="SUPFAM" id="SSF54928">
    <property type="entry name" value="RNA-binding domain, RBD"/>
    <property type="match status" value="1"/>
</dbReference>
<dbReference type="GO" id="GO:0005634">
    <property type="term" value="C:nucleus"/>
    <property type="evidence" value="ECO:0007669"/>
    <property type="project" value="UniProtKB-SubCell"/>
</dbReference>
<keyword evidence="4" id="KW-0804">Transcription</keyword>
<dbReference type="STRING" id="35608.A0A2U1KXX7"/>
<accession>A0A2U1KXX7</accession>
<evidence type="ECO:0000256" key="2">
    <source>
        <dbReference type="ARBA" id="ARBA00023015"/>
    </source>
</evidence>
<evidence type="ECO:0000313" key="8">
    <source>
        <dbReference type="Proteomes" id="UP000245207"/>
    </source>
</evidence>
<evidence type="ECO:0000256" key="5">
    <source>
        <dbReference type="ARBA" id="ARBA00023242"/>
    </source>
</evidence>
<proteinExistence type="predicted"/>
<dbReference type="GO" id="GO:0043565">
    <property type="term" value="F:sequence-specific DNA binding"/>
    <property type="evidence" value="ECO:0007669"/>
    <property type="project" value="InterPro"/>
</dbReference>
<evidence type="ECO:0000256" key="4">
    <source>
        <dbReference type="ARBA" id="ARBA00023163"/>
    </source>
</evidence>
<keyword evidence="3 7" id="KW-0238">DNA-binding</keyword>
<dbReference type="InterPro" id="IPR036576">
    <property type="entry name" value="WRKY_dom_sf"/>
</dbReference>
<keyword evidence="8" id="KW-1185">Reference proteome</keyword>
<dbReference type="Pfam" id="PF03106">
    <property type="entry name" value="WRKY"/>
    <property type="match status" value="1"/>
</dbReference>
<dbReference type="OrthoDB" id="2021064at2759"/>
<dbReference type="SUPFAM" id="SSF118290">
    <property type="entry name" value="WRKY DNA-binding domain"/>
    <property type="match status" value="1"/>
</dbReference>
<comment type="subcellular location">
    <subcellularLocation>
        <location evidence="1">Nucleus</location>
    </subcellularLocation>
</comment>
<sequence length="422" mass="48086">MINLFSTCRKNSRTSTEVTSFLIDDGHVWRKYGQKQILNSKHQRNYYRCTYKIDQGCRATKHVQKIMDNPPKYKTTYIGQHTCDNLQRAPPIILDSSDPSDTSILLSFETMGFTEKKQIDPSQCSLKHNSYSSSNNHLSWNPNKQVPFIKSDPVSVTSSGLNHGHQRPLAVHSGYDNGDMTSSVAYSSMNSTYAREGEEWNKADLHELFAEVGEKEDMYVVRKVCKVGRKFVFARFFKVGSLHVLENRLNITRIGNFNLRAKIVMFKKPISESKKESKRDEWVLDVPSELTQSPTVNLLASLNHTVDESFVILSLFEPQSLWLSFNNTNCKGVKIDIESKNIIESGSNSIFEEVNDLMGMDLNCINTCKFFIARDFMAEEGCTKADDDVTSTFPPKSKKLRDFKYKHGKMKDEGEGVILECV</sequence>
<evidence type="ECO:0000256" key="3">
    <source>
        <dbReference type="ARBA" id="ARBA00023125"/>
    </source>
</evidence>
<dbReference type="InterPro" id="IPR044810">
    <property type="entry name" value="WRKY_plant"/>
</dbReference>
<organism evidence="7 8">
    <name type="scientific">Artemisia annua</name>
    <name type="common">Sweet wormwood</name>
    <dbReference type="NCBI Taxonomy" id="35608"/>
    <lineage>
        <taxon>Eukaryota</taxon>
        <taxon>Viridiplantae</taxon>
        <taxon>Streptophyta</taxon>
        <taxon>Embryophyta</taxon>
        <taxon>Tracheophyta</taxon>
        <taxon>Spermatophyta</taxon>
        <taxon>Magnoliopsida</taxon>
        <taxon>eudicotyledons</taxon>
        <taxon>Gunneridae</taxon>
        <taxon>Pentapetalae</taxon>
        <taxon>asterids</taxon>
        <taxon>campanulids</taxon>
        <taxon>Asterales</taxon>
        <taxon>Asteraceae</taxon>
        <taxon>Asteroideae</taxon>
        <taxon>Anthemideae</taxon>
        <taxon>Artemisiinae</taxon>
        <taxon>Artemisia</taxon>
    </lineage>
</organism>
<keyword evidence="5" id="KW-0539">Nucleus</keyword>
<dbReference type="GO" id="GO:0003700">
    <property type="term" value="F:DNA-binding transcription factor activity"/>
    <property type="evidence" value="ECO:0007669"/>
    <property type="project" value="InterPro"/>
</dbReference>
<dbReference type="InterPro" id="IPR035979">
    <property type="entry name" value="RBD_domain_sf"/>
</dbReference>
<dbReference type="PANTHER" id="PTHR31282">
    <property type="entry name" value="WRKY TRANSCRIPTION FACTOR 21-RELATED"/>
    <property type="match status" value="1"/>
</dbReference>
<dbReference type="Proteomes" id="UP000245207">
    <property type="component" value="Unassembled WGS sequence"/>
</dbReference>
<evidence type="ECO:0000313" key="7">
    <source>
        <dbReference type="EMBL" id="PWA41554.1"/>
    </source>
</evidence>
<dbReference type="Gene3D" id="2.20.25.80">
    <property type="entry name" value="WRKY domain"/>
    <property type="match status" value="1"/>
</dbReference>
<dbReference type="EMBL" id="PKPP01013004">
    <property type="protein sequence ID" value="PWA41554.1"/>
    <property type="molecule type" value="Genomic_DNA"/>
</dbReference>
<dbReference type="InterPro" id="IPR003657">
    <property type="entry name" value="WRKY_dom"/>
</dbReference>
<keyword evidence="2" id="KW-0805">Transcription regulation</keyword>
<dbReference type="PROSITE" id="PS50811">
    <property type="entry name" value="WRKY"/>
    <property type="match status" value="1"/>
</dbReference>
<comment type="caution">
    <text evidence="7">The sequence shown here is derived from an EMBL/GenBank/DDBJ whole genome shotgun (WGS) entry which is preliminary data.</text>
</comment>
<feature type="domain" description="WRKY" evidence="6">
    <location>
        <begin position="18"/>
        <end position="86"/>
    </location>
</feature>
<dbReference type="AlphaFoldDB" id="A0A2U1KXX7"/>
<evidence type="ECO:0000256" key="1">
    <source>
        <dbReference type="ARBA" id="ARBA00004123"/>
    </source>
</evidence>